<gene>
    <name evidence="1" type="ORF">HED52_04850</name>
</gene>
<name>A0ABX1DWG8_9HYPH</name>
<comment type="caution">
    <text evidence="1">The sequence shown here is derived from an EMBL/GenBank/DDBJ whole genome shotgun (WGS) entry which is preliminary data.</text>
</comment>
<keyword evidence="2" id="KW-1185">Reference proteome</keyword>
<organism evidence="1 2">
    <name type="scientific">Brucella ciceri</name>
    <dbReference type="NCBI Taxonomy" id="391287"/>
    <lineage>
        <taxon>Bacteria</taxon>
        <taxon>Pseudomonadati</taxon>
        <taxon>Pseudomonadota</taxon>
        <taxon>Alphaproteobacteria</taxon>
        <taxon>Hyphomicrobiales</taxon>
        <taxon>Brucellaceae</taxon>
        <taxon>Brucella/Ochrobactrum group</taxon>
        <taxon>Brucella</taxon>
    </lineage>
</organism>
<accession>A0ABX1DWG8</accession>
<evidence type="ECO:0000313" key="2">
    <source>
        <dbReference type="Proteomes" id="UP000568486"/>
    </source>
</evidence>
<proteinExistence type="predicted"/>
<reference evidence="1 2" key="1">
    <citation type="submission" date="2020-03" db="EMBL/GenBank/DDBJ databases">
        <title>Whole genome sequencing of clinical and environmental type strains of Ochrobactrum.</title>
        <authorList>
            <person name="Dharne M."/>
        </authorList>
    </citation>
    <scope>NUCLEOTIDE SEQUENCE [LARGE SCALE GENOMIC DNA]</scope>
    <source>
        <strain evidence="1 2">DSM 22292</strain>
    </source>
</reference>
<evidence type="ECO:0000313" key="1">
    <source>
        <dbReference type="EMBL" id="NKC27897.1"/>
    </source>
</evidence>
<dbReference type="Proteomes" id="UP000568486">
    <property type="component" value="Unassembled WGS sequence"/>
</dbReference>
<protein>
    <submittedName>
        <fullName evidence="1">Uncharacterized protein</fullName>
    </submittedName>
</protein>
<dbReference type="EMBL" id="JAAVLR010000001">
    <property type="protein sequence ID" value="NKC27897.1"/>
    <property type="molecule type" value="Genomic_DNA"/>
</dbReference>
<sequence>MAGNLDVIPKTIKAVPLETACRIDFVGLVVVKQIEDHILLQSVPEESRKTNYHSIGKMRGGPFFNFKPVLSVRLCFRIERVFAFVMWPGRVRINVNRRNQNKAIGSHLRQRVDQCSDLLPIPVGFFIGFPLNRRNASANQQVVMLADNVSNIGRIVEVVETAGAKQV</sequence>